<feature type="signal peptide" evidence="1">
    <location>
        <begin position="1"/>
        <end position="19"/>
    </location>
</feature>
<dbReference type="GO" id="GO:0016301">
    <property type="term" value="F:kinase activity"/>
    <property type="evidence" value="ECO:0007669"/>
    <property type="project" value="UniProtKB-KW"/>
</dbReference>
<protein>
    <submittedName>
        <fullName evidence="2">Histidine kinase</fullName>
    </submittedName>
</protein>
<keyword evidence="2" id="KW-0808">Transferase</keyword>
<sequence length="361" mass="40071">MTKLLYVCGLLMLAFCASCGRTKTDLSDDKTRSETIDTVSSYGPKTMVRNVKKGRNGSVLIAASFAGVFRYDGKIFTNLTSKLGSRRFWDVLEDRAGNLWVATTDSGVYYYPKQAKSFQHFTTRQGLASNSVLRIFEDKAGIIWFGTGGGISRYDPQRAVSGRSDGQFFQNFTTKDRLPNNGINTIIEDRSGKLWIGTRGEACFYDGKTFTILRNKDGKAFNNVWGITEDKMGNIWFGAAIIEDKKGDTLVVTAGLWCYDGSGFTKINQRGNSAIIADRKGNLWTTGAVNPNGVGAWKLFRYDQQALSSKMPVATEIMSTEKMLCGILEADDGSIWFGSMNGVYQFDGKTVTDFRNKEDQK</sequence>
<proteinExistence type="predicted"/>
<evidence type="ECO:0000313" key="3">
    <source>
        <dbReference type="Proteomes" id="UP000294850"/>
    </source>
</evidence>
<name>A0A4V2Z303_9BACT</name>
<feature type="chain" id="PRO_5020976160" evidence="1">
    <location>
        <begin position="20"/>
        <end position="361"/>
    </location>
</feature>
<dbReference type="RefSeq" id="WP_131961578.1">
    <property type="nucleotide sequence ID" value="NZ_SMFL01000014.1"/>
</dbReference>
<dbReference type="AlphaFoldDB" id="A0A4V2Z303"/>
<dbReference type="EMBL" id="SMFL01000014">
    <property type="protein sequence ID" value="TDE10848.1"/>
    <property type="molecule type" value="Genomic_DNA"/>
</dbReference>
<dbReference type="Pfam" id="PF07494">
    <property type="entry name" value="Reg_prop"/>
    <property type="match status" value="4"/>
</dbReference>
<organism evidence="2 3">
    <name type="scientific">Dyadobacter psychrotolerans</name>
    <dbReference type="NCBI Taxonomy" id="2541721"/>
    <lineage>
        <taxon>Bacteria</taxon>
        <taxon>Pseudomonadati</taxon>
        <taxon>Bacteroidota</taxon>
        <taxon>Cytophagia</taxon>
        <taxon>Cytophagales</taxon>
        <taxon>Spirosomataceae</taxon>
        <taxon>Dyadobacter</taxon>
    </lineage>
</organism>
<accession>A0A4V2Z303</accession>
<keyword evidence="3" id="KW-1185">Reference proteome</keyword>
<keyword evidence="2" id="KW-0418">Kinase</keyword>
<dbReference type="InterPro" id="IPR015943">
    <property type="entry name" value="WD40/YVTN_repeat-like_dom_sf"/>
</dbReference>
<dbReference type="OrthoDB" id="799853at2"/>
<keyword evidence="1" id="KW-0732">Signal</keyword>
<gene>
    <name evidence="2" type="ORF">E0F88_27645</name>
</gene>
<evidence type="ECO:0000256" key="1">
    <source>
        <dbReference type="SAM" id="SignalP"/>
    </source>
</evidence>
<dbReference type="InterPro" id="IPR011110">
    <property type="entry name" value="Reg_prop"/>
</dbReference>
<dbReference type="Gene3D" id="2.130.10.10">
    <property type="entry name" value="YVTN repeat-like/Quinoprotein amine dehydrogenase"/>
    <property type="match status" value="3"/>
</dbReference>
<dbReference type="SUPFAM" id="SSF63829">
    <property type="entry name" value="Calcium-dependent phosphotriesterase"/>
    <property type="match status" value="1"/>
</dbReference>
<reference evidence="2 3" key="1">
    <citation type="submission" date="2019-03" db="EMBL/GenBank/DDBJ databases">
        <title>Dyadobacter AR-3-6 sp. nov., isolated from arctic soil.</title>
        <authorList>
            <person name="Chaudhary D.K."/>
        </authorList>
    </citation>
    <scope>NUCLEOTIDE SEQUENCE [LARGE SCALE GENOMIC DNA]</scope>
    <source>
        <strain evidence="2 3">AR-3-6</strain>
    </source>
</reference>
<dbReference type="Proteomes" id="UP000294850">
    <property type="component" value="Unassembled WGS sequence"/>
</dbReference>
<evidence type="ECO:0000313" key="2">
    <source>
        <dbReference type="EMBL" id="TDE10848.1"/>
    </source>
</evidence>
<comment type="caution">
    <text evidence="2">The sequence shown here is derived from an EMBL/GenBank/DDBJ whole genome shotgun (WGS) entry which is preliminary data.</text>
</comment>